<dbReference type="OrthoDB" id="9812068at2"/>
<dbReference type="Pfam" id="PF03572">
    <property type="entry name" value="Peptidase_S41"/>
    <property type="match status" value="1"/>
</dbReference>
<feature type="domain" description="PDZ" evidence="6">
    <location>
        <begin position="248"/>
        <end position="336"/>
    </location>
</feature>
<dbReference type="CDD" id="cd06782">
    <property type="entry name" value="cpPDZ_CPP-like"/>
    <property type="match status" value="1"/>
</dbReference>
<keyword evidence="8" id="KW-1185">Reference proteome</keyword>
<comment type="similarity">
    <text evidence="1 5">Belongs to the peptidase S41A family.</text>
</comment>
<dbReference type="InterPro" id="IPR005151">
    <property type="entry name" value="Tail-specific_protease"/>
</dbReference>
<dbReference type="InterPro" id="IPR004447">
    <property type="entry name" value="Peptidase_S41A"/>
</dbReference>
<dbReference type="InterPro" id="IPR001478">
    <property type="entry name" value="PDZ"/>
</dbReference>
<evidence type="ECO:0000256" key="3">
    <source>
        <dbReference type="ARBA" id="ARBA00022801"/>
    </source>
</evidence>
<evidence type="ECO:0000259" key="6">
    <source>
        <dbReference type="PROSITE" id="PS50106"/>
    </source>
</evidence>
<keyword evidence="2 5" id="KW-0645">Protease</keyword>
<protein>
    <submittedName>
        <fullName evidence="7">Carboxyl-terminal protease</fullName>
    </submittedName>
</protein>
<dbReference type="SUPFAM" id="SSF50156">
    <property type="entry name" value="PDZ domain-like"/>
    <property type="match status" value="1"/>
</dbReference>
<dbReference type="KEGG" id="nso:NIASO_05615"/>
<dbReference type="GO" id="GO:0004175">
    <property type="term" value="F:endopeptidase activity"/>
    <property type="evidence" value="ECO:0007669"/>
    <property type="project" value="TreeGrafter"/>
</dbReference>
<reference evidence="7 8" key="1">
    <citation type="submission" date="2013-12" db="EMBL/GenBank/DDBJ databases">
        <authorList>
            <consortium name="DOE Joint Genome Institute"/>
            <person name="Eisen J."/>
            <person name="Huntemann M."/>
            <person name="Han J."/>
            <person name="Chen A."/>
            <person name="Kyrpides N."/>
            <person name="Mavromatis K."/>
            <person name="Markowitz V."/>
            <person name="Palaniappan K."/>
            <person name="Ivanova N."/>
            <person name="Schaumberg A."/>
            <person name="Pati A."/>
            <person name="Liolios K."/>
            <person name="Nordberg H.P."/>
            <person name="Cantor M.N."/>
            <person name="Hua S.X."/>
            <person name="Woyke T."/>
        </authorList>
    </citation>
    <scope>NUCLEOTIDE SEQUENCE [LARGE SCALE GENOMIC DNA]</scope>
    <source>
        <strain evidence="8">DSM 19437</strain>
    </source>
</reference>
<evidence type="ECO:0000256" key="4">
    <source>
        <dbReference type="ARBA" id="ARBA00022825"/>
    </source>
</evidence>
<accession>W0EVI7</accession>
<dbReference type="Gene3D" id="3.30.750.44">
    <property type="match status" value="1"/>
</dbReference>
<evidence type="ECO:0000256" key="1">
    <source>
        <dbReference type="ARBA" id="ARBA00009179"/>
    </source>
</evidence>
<dbReference type="PANTHER" id="PTHR32060">
    <property type="entry name" value="TAIL-SPECIFIC PROTEASE"/>
    <property type="match status" value="1"/>
</dbReference>
<evidence type="ECO:0000313" key="8">
    <source>
        <dbReference type="Proteomes" id="UP000003586"/>
    </source>
</evidence>
<gene>
    <name evidence="7" type="ORF">NIASO_05615</name>
</gene>
<dbReference type="eggNOG" id="COG0793">
    <property type="taxonomic scope" value="Bacteria"/>
</dbReference>
<dbReference type="GO" id="GO:0006508">
    <property type="term" value="P:proteolysis"/>
    <property type="evidence" value="ECO:0007669"/>
    <property type="project" value="UniProtKB-KW"/>
</dbReference>
<dbReference type="InterPro" id="IPR020992">
    <property type="entry name" value="Tail_Prtase_C"/>
</dbReference>
<dbReference type="Pfam" id="PF17804">
    <property type="entry name" value="TSP_NTD"/>
    <property type="match status" value="1"/>
</dbReference>
<dbReference type="InterPro" id="IPR029045">
    <property type="entry name" value="ClpP/crotonase-like_dom_sf"/>
</dbReference>
<dbReference type="SUPFAM" id="SSF52096">
    <property type="entry name" value="ClpP/crotonase"/>
    <property type="match status" value="1"/>
</dbReference>
<dbReference type="InterPro" id="IPR036034">
    <property type="entry name" value="PDZ_sf"/>
</dbReference>
<dbReference type="CDD" id="cd07560">
    <property type="entry name" value="Peptidase_S41_CPP"/>
    <property type="match status" value="1"/>
</dbReference>
<dbReference type="MEROPS" id="S41.001"/>
<dbReference type="Pfam" id="PF11818">
    <property type="entry name" value="DUF3340"/>
    <property type="match status" value="1"/>
</dbReference>
<keyword evidence="3 5" id="KW-0378">Hydrolase</keyword>
<dbReference type="AlphaFoldDB" id="W0EVI7"/>
<evidence type="ECO:0000256" key="2">
    <source>
        <dbReference type="ARBA" id="ARBA00022670"/>
    </source>
</evidence>
<dbReference type="HOGENOM" id="CLU_016199_1_1_10"/>
<name>W0EVI7_9BACT</name>
<sequence>MKRLPFVLLILLLAGSFLAFKSSIARSGPPPGKYEQIMELVGQLLAQAHFSPQNIDDKFSEKVFDKFMSDLDHEKNIFLKSDYDSLKALYGDAIDDEIKGAPVKSFLAISSVFDRRNAEATKWTTAILNRPFDYKTNESVQLDGDQLQYPANEKEREDRWRKKLKYLSLERYVDLLDERKSNKGQKGYAVKTDAQLEKEARLKTDTVMTRFFERYKVKFTADDKFNMFMLAITNIMDPHTDFMPPLDKRYFDEEMSGTFYGIGALLQQGDGKIKIVSCNVGSPAAKSGQLEPGDIITKVAQGDGPSEDLMGYGVQDAVKLIRGKEGTIVKLTIKKPNGTIKVVSLKREKIVNDIDTYARSAIVNDSSKNTKTGIIYLPEFYAAFDDANGRRSSIDVAKEVQKLKDAKVDGIVIDLRNNGGGSLYDVVQMVGLFVGKGPVVQVKDRINRANVLDVKDDSVLYDGPLAVMVNEFSASASEIFAAAIQDYGRGVIIGSTSTYGKGTVQRNIGLDAKTGITYGESDLGTVKLTLQKFYRISGGSTQLKGVEPDIVLASPLEGAKVRERDNKDALPYDEISKAAYTPWKSAWNLPELKTMSNERLKSDSVFRIIKDDAQWLAKENDRSYPLNIDTYRQERKEIKQKADQIVAVSRLKNRLNVSLLPNDPNTTNIEDKNKEDRIKKWQKSLSEDIYLDQAVDVVNDMANIDKLAKNGHVAAPAVH</sequence>
<dbReference type="RefSeq" id="WP_008582914.1">
    <property type="nucleotide sequence ID" value="NZ_CP007035.1"/>
</dbReference>
<keyword evidence="4 5" id="KW-0720">Serine protease</keyword>
<dbReference type="SMART" id="SM00245">
    <property type="entry name" value="TSPc"/>
    <property type="match status" value="1"/>
</dbReference>
<dbReference type="Proteomes" id="UP000003586">
    <property type="component" value="Chromosome"/>
</dbReference>
<dbReference type="PROSITE" id="PS50106">
    <property type="entry name" value="PDZ"/>
    <property type="match status" value="1"/>
</dbReference>
<proteinExistence type="inferred from homology"/>
<dbReference type="GO" id="GO:0008236">
    <property type="term" value="F:serine-type peptidase activity"/>
    <property type="evidence" value="ECO:0007669"/>
    <property type="project" value="UniProtKB-KW"/>
</dbReference>
<dbReference type="GO" id="GO:0007165">
    <property type="term" value="P:signal transduction"/>
    <property type="evidence" value="ECO:0007669"/>
    <property type="project" value="TreeGrafter"/>
</dbReference>
<organism evidence="7 8">
    <name type="scientific">Niabella soli DSM 19437</name>
    <dbReference type="NCBI Taxonomy" id="929713"/>
    <lineage>
        <taxon>Bacteria</taxon>
        <taxon>Pseudomonadati</taxon>
        <taxon>Bacteroidota</taxon>
        <taxon>Chitinophagia</taxon>
        <taxon>Chitinophagales</taxon>
        <taxon>Chitinophagaceae</taxon>
        <taxon>Niabella</taxon>
    </lineage>
</organism>
<dbReference type="Pfam" id="PF00595">
    <property type="entry name" value="PDZ"/>
    <property type="match status" value="1"/>
</dbReference>
<dbReference type="GO" id="GO:0030288">
    <property type="term" value="C:outer membrane-bounded periplasmic space"/>
    <property type="evidence" value="ECO:0007669"/>
    <property type="project" value="TreeGrafter"/>
</dbReference>
<evidence type="ECO:0000313" key="7">
    <source>
        <dbReference type="EMBL" id="AHF14802.1"/>
    </source>
</evidence>
<evidence type="ECO:0000256" key="5">
    <source>
        <dbReference type="RuleBase" id="RU004404"/>
    </source>
</evidence>
<dbReference type="NCBIfam" id="TIGR00225">
    <property type="entry name" value="prc"/>
    <property type="match status" value="1"/>
</dbReference>
<dbReference type="SMART" id="SM00228">
    <property type="entry name" value="PDZ"/>
    <property type="match status" value="1"/>
</dbReference>
<dbReference type="Gene3D" id="3.90.226.10">
    <property type="entry name" value="2-enoyl-CoA Hydratase, Chain A, domain 1"/>
    <property type="match status" value="1"/>
</dbReference>
<dbReference type="Gene3D" id="2.30.42.10">
    <property type="match status" value="1"/>
</dbReference>
<dbReference type="STRING" id="929713.NIASO_05615"/>
<dbReference type="InterPro" id="IPR040573">
    <property type="entry name" value="TSP_N"/>
</dbReference>
<dbReference type="PANTHER" id="PTHR32060:SF22">
    <property type="entry name" value="CARBOXYL-TERMINAL-PROCESSING PEPTIDASE 3, CHLOROPLASTIC"/>
    <property type="match status" value="1"/>
</dbReference>
<dbReference type="EMBL" id="CP007035">
    <property type="protein sequence ID" value="AHF14802.1"/>
    <property type="molecule type" value="Genomic_DNA"/>
</dbReference>